<gene>
    <name evidence="2" type="ORF">B0T10DRAFT_461691</name>
</gene>
<accession>A0A9P8W2X3</accession>
<dbReference type="OrthoDB" id="10450572at2759"/>
<evidence type="ECO:0000256" key="1">
    <source>
        <dbReference type="SAM" id="SignalP"/>
    </source>
</evidence>
<feature type="chain" id="PRO_5040387386" description="Apple domain-containing protein" evidence="1">
    <location>
        <begin position="21"/>
        <end position="197"/>
    </location>
</feature>
<organism evidence="2 3">
    <name type="scientific">Thelonectria olida</name>
    <dbReference type="NCBI Taxonomy" id="1576542"/>
    <lineage>
        <taxon>Eukaryota</taxon>
        <taxon>Fungi</taxon>
        <taxon>Dikarya</taxon>
        <taxon>Ascomycota</taxon>
        <taxon>Pezizomycotina</taxon>
        <taxon>Sordariomycetes</taxon>
        <taxon>Hypocreomycetidae</taxon>
        <taxon>Hypocreales</taxon>
        <taxon>Nectriaceae</taxon>
        <taxon>Thelonectria</taxon>
    </lineage>
</organism>
<protein>
    <recommendedName>
        <fullName evidence="4">Apple domain-containing protein</fullName>
    </recommendedName>
</protein>
<comment type="caution">
    <text evidence="2">The sequence shown here is derived from an EMBL/GenBank/DDBJ whole genome shotgun (WGS) entry which is preliminary data.</text>
</comment>
<dbReference type="AlphaFoldDB" id="A0A9P8W2X3"/>
<evidence type="ECO:0000313" key="3">
    <source>
        <dbReference type="Proteomes" id="UP000777438"/>
    </source>
</evidence>
<keyword evidence="3" id="KW-1185">Reference proteome</keyword>
<dbReference type="EMBL" id="JAGPYM010000016">
    <property type="protein sequence ID" value="KAH6886243.1"/>
    <property type="molecule type" value="Genomic_DNA"/>
</dbReference>
<keyword evidence="1" id="KW-0732">Signal</keyword>
<evidence type="ECO:0008006" key="4">
    <source>
        <dbReference type="Google" id="ProtNLM"/>
    </source>
</evidence>
<name>A0A9P8W2X3_9HYPO</name>
<reference evidence="2 3" key="1">
    <citation type="journal article" date="2021" name="Nat. Commun.">
        <title>Genetic determinants of endophytism in the Arabidopsis root mycobiome.</title>
        <authorList>
            <person name="Mesny F."/>
            <person name="Miyauchi S."/>
            <person name="Thiergart T."/>
            <person name="Pickel B."/>
            <person name="Atanasova L."/>
            <person name="Karlsson M."/>
            <person name="Huettel B."/>
            <person name="Barry K.W."/>
            <person name="Haridas S."/>
            <person name="Chen C."/>
            <person name="Bauer D."/>
            <person name="Andreopoulos W."/>
            <person name="Pangilinan J."/>
            <person name="LaButti K."/>
            <person name="Riley R."/>
            <person name="Lipzen A."/>
            <person name="Clum A."/>
            <person name="Drula E."/>
            <person name="Henrissat B."/>
            <person name="Kohler A."/>
            <person name="Grigoriev I.V."/>
            <person name="Martin F.M."/>
            <person name="Hacquard S."/>
        </authorList>
    </citation>
    <scope>NUCLEOTIDE SEQUENCE [LARGE SCALE GENOMIC DNA]</scope>
    <source>
        <strain evidence="2 3">MPI-CAGE-CH-0241</strain>
    </source>
</reference>
<evidence type="ECO:0000313" key="2">
    <source>
        <dbReference type="EMBL" id="KAH6886243.1"/>
    </source>
</evidence>
<dbReference type="Proteomes" id="UP000777438">
    <property type="component" value="Unassembled WGS sequence"/>
</dbReference>
<sequence>MKATGVLGFLILGLIGQGAACVAQRPPQNVVDAQLNKRALVFDENGKLVKETPASRNISMEDDLKGNEILSLNTATNQTVINPPRGLGLKEPLNATQLACLPPTARCNMPGYLDELSDFKPYATAHHNVKMPLRCAEFCGHPHNREWCKSFAHTRRDRRCTFYNFTVERGIEHKEHTGYRFWDIECWTCGISQNPAW</sequence>
<feature type="signal peptide" evidence="1">
    <location>
        <begin position="1"/>
        <end position="20"/>
    </location>
</feature>
<proteinExistence type="predicted"/>